<comment type="caution">
    <text evidence="2">The sequence shown here is derived from an EMBL/GenBank/DDBJ whole genome shotgun (WGS) entry which is preliminary data.</text>
</comment>
<feature type="region of interest" description="Disordered" evidence="1">
    <location>
        <begin position="39"/>
        <end position="62"/>
    </location>
</feature>
<protein>
    <submittedName>
        <fullName evidence="2">Uncharacterized protein</fullName>
    </submittedName>
</protein>
<accession>A0ABP5TRU3</accession>
<gene>
    <name evidence="2" type="ORF">GCM10010246_56000</name>
</gene>
<dbReference type="EMBL" id="BAAASD010000029">
    <property type="protein sequence ID" value="GAA2358915.1"/>
    <property type="molecule type" value="Genomic_DNA"/>
</dbReference>
<evidence type="ECO:0000313" key="2">
    <source>
        <dbReference type="EMBL" id="GAA2358915.1"/>
    </source>
</evidence>
<feature type="compositionally biased region" description="Basic and acidic residues" evidence="1">
    <location>
        <begin position="39"/>
        <end position="48"/>
    </location>
</feature>
<feature type="compositionally biased region" description="Polar residues" evidence="1">
    <location>
        <begin position="53"/>
        <end position="62"/>
    </location>
</feature>
<evidence type="ECO:0000256" key="1">
    <source>
        <dbReference type="SAM" id="MobiDB-lite"/>
    </source>
</evidence>
<name>A0ABP5TRU3_9ACTN</name>
<dbReference type="Proteomes" id="UP001500253">
    <property type="component" value="Unassembled WGS sequence"/>
</dbReference>
<evidence type="ECO:0000313" key="3">
    <source>
        <dbReference type="Proteomes" id="UP001500253"/>
    </source>
</evidence>
<proteinExistence type="predicted"/>
<sequence>MRGADDAANSGIAVRSTGWEWTPAEWEFARNKARIDSGEAFRSRKPSDWQRGASVSSTRPAC</sequence>
<reference evidence="3" key="1">
    <citation type="journal article" date="2019" name="Int. J. Syst. Evol. Microbiol.">
        <title>The Global Catalogue of Microorganisms (GCM) 10K type strain sequencing project: providing services to taxonomists for standard genome sequencing and annotation.</title>
        <authorList>
            <consortium name="The Broad Institute Genomics Platform"/>
            <consortium name="The Broad Institute Genome Sequencing Center for Infectious Disease"/>
            <person name="Wu L."/>
            <person name="Ma J."/>
        </authorList>
    </citation>
    <scope>NUCLEOTIDE SEQUENCE [LARGE SCALE GENOMIC DNA]</scope>
    <source>
        <strain evidence="3">JCM 4316</strain>
    </source>
</reference>
<organism evidence="2 3">
    <name type="scientific">Streptomyces cuspidosporus</name>
    <dbReference type="NCBI Taxonomy" id="66882"/>
    <lineage>
        <taxon>Bacteria</taxon>
        <taxon>Bacillati</taxon>
        <taxon>Actinomycetota</taxon>
        <taxon>Actinomycetes</taxon>
        <taxon>Kitasatosporales</taxon>
        <taxon>Streptomycetaceae</taxon>
        <taxon>Streptomyces</taxon>
    </lineage>
</organism>
<keyword evidence="3" id="KW-1185">Reference proteome</keyword>